<dbReference type="EMBL" id="JN119829">
    <property type="protein sequence ID" value="AEP14291.1"/>
    <property type="molecule type" value="Genomic_DNA"/>
</dbReference>
<gene>
    <name evidence="2" type="primary">orfL43</name>
</gene>
<feature type="domain" description="TraC-like" evidence="1">
    <location>
        <begin position="51"/>
        <end position="184"/>
    </location>
</feature>
<protein>
    <recommendedName>
        <fullName evidence="1">TraC-like domain-containing protein</fullName>
    </recommendedName>
</protein>
<dbReference type="Pfam" id="PF26593">
    <property type="entry name" value="TraC-like"/>
    <property type="match status" value="1"/>
</dbReference>
<dbReference type="AlphaFoldDB" id="G5CJ14"/>
<dbReference type="InterPro" id="IPR058596">
    <property type="entry name" value="TraC-like_dom"/>
</dbReference>
<reference evidence="2" key="1">
    <citation type="journal article" date="2011" name="Appl. Environ. Microbiol.">
        <title>Two Large, Related, Cryptic Plasmids from Geographically Distinct Isolates of Sulfobacillus thermotolerans.</title>
        <authorList>
            <person name="Deane S.M."/>
            <person name="Rawlings D.E."/>
        </authorList>
    </citation>
    <scope>NUCLEOTIDE SEQUENCE</scope>
    <source>
        <strain evidence="2">L15</strain>
        <plasmid evidence="2">pL15</plasmid>
    </source>
</reference>
<name>G5CJ14_9FIRM</name>
<keyword evidence="2" id="KW-0614">Plasmid</keyword>
<geneLocation type="plasmid" evidence="2">
    <name>pL15</name>
</geneLocation>
<proteinExistence type="predicted"/>
<accession>G5CJ14</accession>
<organism evidence="2">
    <name type="scientific">Sulfobacillus thermotolerans</name>
    <dbReference type="NCBI Taxonomy" id="338644"/>
    <lineage>
        <taxon>Bacteria</taxon>
        <taxon>Bacillati</taxon>
        <taxon>Bacillota</taxon>
        <taxon>Clostridia</taxon>
        <taxon>Eubacteriales</taxon>
        <taxon>Clostridiales Family XVII. Incertae Sedis</taxon>
        <taxon>Sulfobacillus</taxon>
    </lineage>
</organism>
<evidence type="ECO:0000259" key="1">
    <source>
        <dbReference type="Pfam" id="PF26593"/>
    </source>
</evidence>
<evidence type="ECO:0000313" key="2">
    <source>
        <dbReference type="EMBL" id="AEP14291.1"/>
    </source>
</evidence>
<sequence>MALRKLHVPFKSAAAEHRAESKNSSSVNAPRHGVPAAMAAQDWLPLQDLHDGCLVRPDGAVVAGIQIAPYSLSLKSAREQSQAIAGLWAALNGLTVPWQWLSMYRPVDLDHYLTTLDAQLATTDGRRRMVLRDYIHWVSQMVRAGETVERKYYLLCTRTGPDAVNDHHAALRTLETNLGRIRGLQATMMDDAAWRELLFLTFHASQAAVETVPDGFARLAPLYHTHPAEEA</sequence>